<keyword evidence="3 11" id="KW-0963">Cytoplasm</keyword>
<comment type="catalytic activity">
    <reaction evidence="11">
        <text>tRNA(Phe) + L-phenylalanine + ATP = L-phenylalanyl-tRNA(Phe) + AMP + diphosphate + H(+)</text>
        <dbReference type="Rhea" id="RHEA:19413"/>
        <dbReference type="Rhea" id="RHEA-COMP:9668"/>
        <dbReference type="Rhea" id="RHEA-COMP:9699"/>
        <dbReference type="ChEBI" id="CHEBI:15378"/>
        <dbReference type="ChEBI" id="CHEBI:30616"/>
        <dbReference type="ChEBI" id="CHEBI:33019"/>
        <dbReference type="ChEBI" id="CHEBI:58095"/>
        <dbReference type="ChEBI" id="CHEBI:78442"/>
        <dbReference type="ChEBI" id="CHEBI:78531"/>
        <dbReference type="ChEBI" id="CHEBI:456215"/>
        <dbReference type="EC" id="6.1.1.20"/>
    </reaction>
</comment>
<dbReference type="PANTHER" id="PTHR11538:SF40">
    <property type="entry name" value="PHENYLALANINE--TRNA LIGASE ALPHA SUBUNIT"/>
    <property type="match status" value="1"/>
</dbReference>
<keyword evidence="7 11" id="KW-0067">ATP-binding</keyword>
<evidence type="ECO:0000256" key="8">
    <source>
        <dbReference type="ARBA" id="ARBA00022842"/>
    </source>
</evidence>
<dbReference type="InterPro" id="IPR036390">
    <property type="entry name" value="WH_DNA-bd_sf"/>
</dbReference>
<dbReference type="eggNOG" id="arCOG00410">
    <property type="taxonomic scope" value="Archaea"/>
</dbReference>
<dbReference type="GO" id="GO:0005524">
    <property type="term" value="F:ATP binding"/>
    <property type="evidence" value="ECO:0007669"/>
    <property type="project" value="UniProtKB-UniRule"/>
</dbReference>
<comment type="similarity">
    <text evidence="2 11">Belongs to the class-II aminoacyl-tRNA synthetase family. Phe-tRNA synthetase alpha subunit type 2 subfamily.</text>
</comment>
<dbReference type="EMBL" id="CP006019">
    <property type="protein sequence ID" value="AIF69822.1"/>
    <property type="molecule type" value="Genomic_DNA"/>
</dbReference>
<dbReference type="InterPro" id="IPR006195">
    <property type="entry name" value="aa-tRNA-synth_II"/>
</dbReference>
<evidence type="ECO:0000313" key="13">
    <source>
        <dbReference type="EMBL" id="AIF69822.1"/>
    </source>
</evidence>
<keyword evidence="10 11" id="KW-0030">Aminoacyl-tRNA synthetase</keyword>
<keyword evidence="9 11" id="KW-0648">Protein biosynthesis</keyword>
<evidence type="ECO:0000256" key="10">
    <source>
        <dbReference type="ARBA" id="ARBA00023146"/>
    </source>
</evidence>
<keyword evidence="14" id="KW-1185">Reference proteome</keyword>
<reference evidence="14" key="1">
    <citation type="submission" date="2013-06" db="EMBL/GenBank/DDBJ databases">
        <title>Complete Genome Sequence of Hyperthermophilic Palaeococcus pacificus DY20341T, Isolated from a Deep-Sea Hydrothermal Sediments.</title>
        <authorList>
            <person name="Zeng X."/>
            <person name="Shao Z."/>
        </authorList>
    </citation>
    <scope>NUCLEOTIDE SEQUENCE [LARGE SCALE GENOMIC DNA]</scope>
    <source>
        <strain evidence="14">DY20341</strain>
    </source>
</reference>
<dbReference type="KEGG" id="ppac:PAP_07160"/>
<dbReference type="HOGENOM" id="CLU_025086_2_2_2"/>
<evidence type="ECO:0000256" key="4">
    <source>
        <dbReference type="ARBA" id="ARBA00022598"/>
    </source>
</evidence>
<gene>
    <name evidence="11" type="primary">pheS</name>
    <name evidence="13" type="ORF">PAP_07160</name>
</gene>
<dbReference type="OrthoDB" id="372178at2157"/>
<feature type="binding site" evidence="11">
    <location>
        <position position="428"/>
    </location>
    <ligand>
        <name>Mg(2+)</name>
        <dbReference type="ChEBI" id="CHEBI:18420"/>
        <note>ligand shared with heterodimeric partner</note>
    </ligand>
</feature>
<evidence type="ECO:0000256" key="2">
    <source>
        <dbReference type="ARBA" id="ARBA00006703"/>
    </source>
</evidence>
<dbReference type="InterPro" id="IPR045864">
    <property type="entry name" value="aa-tRNA-synth_II/BPL/LPL"/>
</dbReference>
<dbReference type="InterPro" id="IPR002319">
    <property type="entry name" value="Phenylalanyl-tRNA_Synthase"/>
</dbReference>
<dbReference type="GeneID" id="24842544"/>
<dbReference type="AlphaFoldDB" id="A0A075LV06"/>
<comment type="subcellular location">
    <subcellularLocation>
        <location evidence="1 11">Cytoplasm</location>
    </subcellularLocation>
</comment>
<dbReference type="GO" id="GO:0006432">
    <property type="term" value="P:phenylalanyl-tRNA aminoacylation"/>
    <property type="evidence" value="ECO:0007669"/>
    <property type="project" value="UniProtKB-UniRule"/>
</dbReference>
<keyword evidence="5 11" id="KW-0479">Metal-binding</keyword>
<evidence type="ECO:0000256" key="11">
    <source>
        <dbReference type="HAMAP-Rule" id="MF_00282"/>
    </source>
</evidence>
<evidence type="ECO:0000256" key="3">
    <source>
        <dbReference type="ARBA" id="ARBA00022490"/>
    </source>
</evidence>
<dbReference type="RefSeq" id="WP_048165340.1">
    <property type="nucleotide sequence ID" value="NZ_CP006019.1"/>
</dbReference>
<evidence type="ECO:0000256" key="1">
    <source>
        <dbReference type="ARBA" id="ARBA00004496"/>
    </source>
</evidence>
<evidence type="ECO:0000256" key="5">
    <source>
        <dbReference type="ARBA" id="ARBA00022723"/>
    </source>
</evidence>
<comment type="subunit">
    <text evidence="11">Tetramer of two alpha and two beta subunits.</text>
</comment>
<feature type="domain" description="Aminoacyl-transfer RNA synthetases class-II family profile" evidence="12">
    <location>
        <begin position="250"/>
        <end position="498"/>
    </location>
</feature>
<protein>
    <recommendedName>
        <fullName evidence="11">Phenylalanine--tRNA ligase alpha subunit</fullName>
        <ecNumber evidence="11">6.1.1.20</ecNumber>
    </recommendedName>
    <alternativeName>
        <fullName evidence="11">Phenylalanyl-tRNA synthetase alpha subunit</fullName>
        <shortName evidence="11">PheRS</shortName>
    </alternativeName>
</protein>
<dbReference type="NCBIfam" id="NF003210">
    <property type="entry name" value="PRK04172.1"/>
    <property type="match status" value="1"/>
</dbReference>
<dbReference type="Proteomes" id="UP000027981">
    <property type="component" value="Chromosome"/>
</dbReference>
<dbReference type="GO" id="GO:0000287">
    <property type="term" value="F:magnesium ion binding"/>
    <property type="evidence" value="ECO:0007669"/>
    <property type="project" value="UniProtKB-UniRule"/>
</dbReference>
<dbReference type="EC" id="6.1.1.20" evidence="11"/>
<dbReference type="STRING" id="1343739.PAP_07160"/>
<feature type="binding site" evidence="11">
    <location>
        <position position="426"/>
    </location>
    <ligand>
        <name>L-phenylalanine</name>
        <dbReference type="ChEBI" id="CHEBI:58095"/>
    </ligand>
</feature>
<evidence type="ECO:0000256" key="6">
    <source>
        <dbReference type="ARBA" id="ARBA00022741"/>
    </source>
</evidence>
<dbReference type="InterPro" id="IPR004529">
    <property type="entry name" value="Phe-tRNA-synth_IIc_asu"/>
</dbReference>
<evidence type="ECO:0000256" key="9">
    <source>
        <dbReference type="ARBA" id="ARBA00022917"/>
    </source>
</evidence>
<feature type="binding site" evidence="11">
    <location>
        <begin position="385"/>
        <end position="387"/>
    </location>
    <ligand>
        <name>L-phenylalanine</name>
        <dbReference type="ChEBI" id="CHEBI:58095"/>
    </ligand>
</feature>
<dbReference type="SUPFAM" id="SSF55681">
    <property type="entry name" value="Class II aaRS and biotin synthetases"/>
    <property type="match status" value="1"/>
</dbReference>
<organism evidence="13 14">
    <name type="scientific">Palaeococcus pacificus DY20341</name>
    <dbReference type="NCBI Taxonomy" id="1343739"/>
    <lineage>
        <taxon>Archaea</taxon>
        <taxon>Methanobacteriati</taxon>
        <taxon>Methanobacteriota</taxon>
        <taxon>Thermococci</taxon>
        <taxon>Thermococcales</taxon>
        <taxon>Thermococcaceae</taxon>
        <taxon>Palaeococcus</taxon>
    </lineage>
</organism>
<accession>A0A075LV06</accession>
<dbReference type="SUPFAM" id="SSF46785">
    <property type="entry name" value="Winged helix' DNA-binding domain"/>
    <property type="match status" value="1"/>
</dbReference>
<reference evidence="13 14" key="2">
    <citation type="journal article" date="2015" name="Genome Announc.">
        <title>Complete Genome Sequence of Hyperthermophilic Piezophilic Archaeon Palaeococcus pacificus DY20341T, Isolated from Deep-Sea Hydrothermal Sediments.</title>
        <authorList>
            <person name="Zeng X."/>
            <person name="Jebbar M."/>
            <person name="Shao Z."/>
        </authorList>
    </citation>
    <scope>NUCLEOTIDE SEQUENCE [LARGE SCALE GENOMIC DNA]</scope>
    <source>
        <strain evidence="13 14">DY20341</strain>
    </source>
</reference>
<dbReference type="CDD" id="cd00496">
    <property type="entry name" value="PheRS_alpha_core"/>
    <property type="match status" value="1"/>
</dbReference>
<feature type="binding site" evidence="11">
    <location>
        <position position="451"/>
    </location>
    <ligand>
        <name>L-phenylalanine</name>
        <dbReference type="ChEBI" id="CHEBI:58095"/>
    </ligand>
</feature>
<dbReference type="PROSITE" id="PS50862">
    <property type="entry name" value="AA_TRNA_LIGASE_II"/>
    <property type="match status" value="1"/>
</dbReference>
<feature type="binding site" evidence="11">
    <location>
        <position position="346"/>
    </location>
    <ligand>
        <name>L-phenylalanine</name>
        <dbReference type="ChEBI" id="CHEBI:58095"/>
    </ligand>
</feature>
<name>A0A075LV06_9EURY</name>
<evidence type="ECO:0000259" key="12">
    <source>
        <dbReference type="PROSITE" id="PS50862"/>
    </source>
</evidence>
<dbReference type="GO" id="GO:0004826">
    <property type="term" value="F:phenylalanine-tRNA ligase activity"/>
    <property type="evidence" value="ECO:0007669"/>
    <property type="project" value="UniProtKB-UniRule"/>
</dbReference>
<evidence type="ECO:0000256" key="7">
    <source>
        <dbReference type="ARBA" id="ARBA00022840"/>
    </source>
</evidence>
<dbReference type="PANTHER" id="PTHR11538">
    <property type="entry name" value="PHENYLALANYL-TRNA SYNTHETASE"/>
    <property type="match status" value="1"/>
</dbReference>
<dbReference type="NCBIfam" id="TIGR00468">
    <property type="entry name" value="pheS"/>
    <property type="match status" value="1"/>
</dbReference>
<dbReference type="Pfam" id="PF01409">
    <property type="entry name" value="tRNA-synt_2d"/>
    <property type="match status" value="1"/>
</dbReference>
<keyword evidence="8 11" id="KW-0460">Magnesium</keyword>
<dbReference type="HAMAP" id="MF_00282">
    <property type="entry name" value="Phe_tRNA_synth_alpha2"/>
    <property type="match status" value="1"/>
</dbReference>
<keyword evidence="6 11" id="KW-0547">Nucleotide-binding</keyword>
<sequence length="503" mass="57960">MELSYHEKLTLIKLGEIGSCKVEELVERTKLDQVAVMRAILGLQSKGLAKLHEKHFKVVKSTELAKKYAQIGLPERRALKILVERGKISLDDLKDVLSEDELKPIVGLLRKEGWASVRKEEGKLVLEITEKGKQALSQKRPIDKALELLAERSEVEASEIEKLVSLKEIKRRKIGDEESKSEREVEITEKGLELVKTGLELKEEVSYLTPELITSGKWRNVEFKRFNIKAPVKVTYPGKKQPYRAFLDKIRRKLIEMGFIEMEAESLIETQFWNFDALFQPQNHPARDWTDTYQLKHPKMGYLPKEELVERVKASHEHGWETGSRGWGYKWDPRKAMLLMPRAHATALSARQLAKGVQIPGKYFAIQRVFRPDVLDRTHLIEFNQVDGFVVGEDLTFKNLLGILKRFAVEIAGAKKVKFLPDYYPFTEPSVQMSAYHEELGWVEFGGAGIFREEMTKALGIDVPVIAWGIGIDRLAMFKLGIDDIRYLFSYDLRWLREAKLVW</sequence>
<dbReference type="GO" id="GO:0000049">
    <property type="term" value="F:tRNA binding"/>
    <property type="evidence" value="ECO:0007669"/>
    <property type="project" value="InterPro"/>
</dbReference>
<comment type="cofactor">
    <cofactor evidence="11">
        <name>Mg(2+)</name>
        <dbReference type="ChEBI" id="CHEBI:18420"/>
    </cofactor>
    <text evidence="11">Binds 2 magnesium ions per tetramer.</text>
</comment>
<dbReference type="InterPro" id="IPR022917">
    <property type="entry name" value="Phe_tRNA_ligase_alpha_bac/arc"/>
</dbReference>
<evidence type="ECO:0000313" key="14">
    <source>
        <dbReference type="Proteomes" id="UP000027981"/>
    </source>
</evidence>
<dbReference type="Gene3D" id="3.30.930.10">
    <property type="entry name" value="Bira Bifunctional Protein, Domain 2"/>
    <property type="match status" value="1"/>
</dbReference>
<dbReference type="FunFam" id="3.30.930.10:FF:000095">
    <property type="entry name" value="Phenylalanine--tRNA ligase alpha subunit"/>
    <property type="match status" value="1"/>
</dbReference>
<keyword evidence="4 11" id="KW-0436">Ligase</keyword>
<proteinExistence type="inferred from homology"/>
<dbReference type="GO" id="GO:0005737">
    <property type="term" value="C:cytoplasm"/>
    <property type="evidence" value="ECO:0007669"/>
    <property type="project" value="UniProtKB-SubCell"/>
</dbReference>